<evidence type="ECO:0000256" key="1">
    <source>
        <dbReference type="SAM" id="MobiDB-lite"/>
    </source>
</evidence>
<feature type="non-terminal residue" evidence="3">
    <location>
        <position position="71"/>
    </location>
</feature>
<dbReference type="AlphaFoldDB" id="A0ABC9Z6I3"/>
<dbReference type="Proteomes" id="UP000037179">
    <property type="component" value="Unassembled WGS sequence"/>
</dbReference>
<sequence length="71" mass="7033">MGISNSNNVSGNNFGSGPVHIDNSVTQKIKNHRVISGAVVLGGIVVVTSVVVGVIQNSTGSSGVNASTLEG</sequence>
<feature type="region of interest" description="Disordered" evidence="1">
    <location>
        <begin position="1"/>
        <end position="22"/>
    </location>
</feature>
<reference evidence="3 4" key="2">
    <citation type="journal article" date="2016" name="Genome Announc.">
        <title>Draft Genome Sequence of Erythromycin- and Oxytetracycline-Sensitive Nocardia seriolae Strain U-1 (NBRC 110359).</title>
        <authorList>
            <person name="Imajoh M."/>
            <person name="Sukeda M."/>
            <person name="Shimizu M."/>
            <person name="Yamane J."/>
            <person name="Ohnishi K."/>
            <person name="Oshima S."/>
        </authorList>
    </citation>
    <scope>NUCLEOTIDE SEQUENCE [LARGE SCALE GENOMIC DNA]</scope>
    <source>
        <strain evidence="3 4">U-1</strain>
    </source>
</reference>
<feature type="compositionally biased region" description="Low complexity" evidence="1">
    <location>
        <begin position="1"/>
        <end position="17"/>
    </location>
</feature>
<proteinExistence type="predicted"/>
<comment type="caution">
    <text evidence="3">The sequence shown here is derived from an EMBL/GenBank/DDBJ whole genome shotgun (WGS) entry which is preliminary data.</text>
</comment>
<feature type="transmembrane region" description="Helical" evidence="2">
    <location>
        <begin position="34"/>
        <end position="55"/>
    </location>
</feature>
<organism evidence="3 4">
    <name type="scientific">Nocardia seriolae</name>
    <dbReference type="NCBI Taxonomy" id="37332"/>
    <lineage>
        <taxon>Bacteria</taxon>
        <taxon>Bacillati</taxon>
        <taxon>Actinomycetota</taxon>
        <taxon>Actinomycetes</taxon>
        <taxon>Mycobacteriales</taxon>
        <taxon>Nocardiaceae</taxon>
        <taxon>Nocardia</taxon>
    </lineage>
</organism>
<protein>
    <submittedName>
        <fullName evidence="3">Uncharacterized protein</fullName>
    </submittedName>
</protein>
<evidence type="ECO:0000313" key="4">
    <source>
        <dbReference type="Proteomes" id="UP000037179"/>
    </source>
</evidence>
<keyword evidence="2" id="KW-0472">Membrane</keyword>
<keyword evidence="2" id="KW-0812">Transmembrane</keyword>
<evidence type="ECO:0000256" key="2">
    <source>
        <dbReference type="SAM" id="Phobius"/>
    </source>
</evidence>
<dbReference type="EMBL" id="BBYQ01000281">
    <property type="protein sequence ID" value="GAP33479.1"/>
    <property type="molecule type" value="Genomic_DNA"/>
</dbReference>
<name>A0ABC9Z6I3_9NOCA</name>
<keyword evidence="4" id="KW-1185">Reference proteome</keyword>
<gene>
    <name evidence="3" type="ORF">NSK11_contig00281-0005</name>
</gene>
<reference evidence="4" key="1">
    <citation type="submission" date="2015-07" db="EMBL/GenBank/DDBJ databases">
        <title>Nocardia seriolae U-1 whole genome shotgun sequence.</title>
        <authorList>
            <person name="Imajoh M."/>
            <person name="Fukumoto Y."/>
            <person name="Sukeda M."/>
            <person name="Yamane J."/>
            <person name="Yamasaki K."/>
            <person name="Shimizu M."/>
            <person name="Ohnishi K."/>
            <person name="Oshima S."/>
        </authorList>
    </citation>
    <scope>NUCLEOTIDE SEQUENCE [LARGE SCALE GENOMIC DNA]</scope>
    <source>
        <strain evidence="4">U-1</strain>
    </source>
</reference>
<dbReference type="RefSeq" id="WP_147207445.1">
    <property type="nucleotide sequence ID" value="NZ_BAWD02000277.1"/>
</dbReference>
<evidence type="ECO:0000313" key="3">
    <source>
        <dbReference type="EMBL" id="GAP33479.1"/>
    </source>
</evidence>
<keyword evidence="2" id="KW-1133">Transmembrane helix</keyword>
<accession>A0ABC9Z6I3</accession>